<sequence length="360" mass="39420">MHFIWLDADPGHDDVIAILLAVYLDNIKLLGVSTVHGNSSAYWTGVNAARALYAFNAPDDIKVYPGAVKPLARNARYAPNIHGEDGLGGVVGIPQPESTETRARFARHEDGSTISALEGMATAIKETWKGGAGHKVSVVSSGPMTNIALFISTHPELLEAVEQFVFMGGGIGLGNVTPVAEFNVLCDPEAAQIVLDCPVKTVMVPLNVTHTAIATETVHTCLCAPAAQESKSNVIPSTDLRLMLSSLITFFAHTYKEVYGFEDGPPLHDALTVAFVSNPDLFKSRRYRVDVELHGRHTTGETILDLWDFRKCDDTWGMEGKNCLVLESLEVERFFDMFMDCVDRCDRVSPLNNTKQRDRT</sequence>
<dbReference type="PANTHER" id="PTHR12304:SF4">
    <property type="entry name" value="URIDINE NUCLEOSIDASE"/>
    <property type="match status" value="1"/>
</dbReference>
<dbReference type="SUPFAM" id="SSF53590">
    <property type="entry name" value="Nucleoside hydrolase"/>
    <property type="match status" value="1"/>
</dbReference>
<dbReference type="GO" id="GO:0005829">
    <property type="term" value="C:cytosol"/>
    <property type="evidence" value="ECO:0007669"/>
    <property type="project" value="TreeGrafter"/>
</dbReference>
<dbReference type="Proteomes" id="UP000053989">
    <property type="component" value="Unassembled WGS sequence"/>
</dbReference>
<dbReference type="InParanoid" id="A0A0C2ZA58"/>
<gene>
    <name evidence="5" type="ORF">SCLCIDRAFT_1218300</name>
</gene>
<dbReference type="Gene3D" id="3.90.245.10">
    <property type="entry name" value="Ribonucleoside hydrolase-like"/>
    <property type="match status" value="1"/>
</dbReference>
<proteinExistence type="inferred from homology"/>
<reference evidence="6" key="2">
    <citation type="submission" date="2015-01" db="EMBL/GenBank/DDBJ databases">
        <title>Evolutionary Origins and Diversification of the Mycorrhizal Mutualists.</title>
        <authorList>
            <consortium name="DOE Joint Genome Institute"/>
            <consortium name="Mycorrhizal Genomics Consortium"/>
            <person name="Kohler A."/>
            <person name="Kuo A."/>
            <person name="Nagy L.G."/>
            <person name="Floudas D."/>
            <person name="Copeland A."/>
            <person name="Barry K.W."/>
            <person name="Cichocki N."/>
            <person name="Veneault-Fourrey C."/>
            <person name="LaButti K."/>
            <person name="Lindquist E.A."/>
            <person name="Lipzen A."/>
            <person name="Lundell T."/>
            <person name="Morin E."/>
            <person name="Murat C."/>
            <person name="Riley R."/>
            <person name="Ohm R."/>
            <person name="Sun H."/>
            <person name="Tunlid A."/>
            <person name="Henrissat B."/>
            <person name="Grigoriev I.V."/>
            <person name="Hibbett D.S."/>
            <person name="Martin F."/>
        </authorList>
    </citation>
    <scope>NUCLEOTIDE SEQUENCE [LARGE SCALE GENOMIC DNA]</scope>
    <source>
        <strain evidence="6">Foug A</strain>
    </source>
</reference>
<comment type="similarity">
    <text evidence="1">Belongs to the IUNH family.</text>
</comment>
<keyword evidence="2" id="KW-0378">Hydrolase</keyword>
<dbReference type="PROSITE" id="PS01247">
    <property type="entry name" value="IUNH"/>
    <property type="match status" value="1"/>
</dbReference>
<keyword evidence="3" id="KW-0326">Glycosidase</keyword>
<dbReference type="Pfam" id="PF01156">
    <property type="entry name" value="IU_nuc_hydro"/>
    <property type="match status" value="1"/>
</dbReference>
<evidence type="ECO:0000313" key="6">
    <source>
        <dbReference type="Proteomes" id="UP000053989"/>
    </source>
</evidence>
<reference evidence="5 6" key="1">
    <citation type="submission" date="2014-04" db="EMBL/GenBank/DDBJ databases">
        <authorList>
            <consortium name="DOE Joint Genome Institute"/>
            <person name="Kuo A."/>
            <person name="Kohler A."/>
            <person name="Nagy L.G."/>
            <person name="Floudas D."/>
            <person name="Copeland A."/>
            <person name="Barry K.W."/>
            <person name="Cichocki N."/>
            <person name="Veneault-Fourrey C."/>
            <person name="LaButti K."/>
            <person name="Lindquist E.A."/>
            <person name="Lipzen A."/>
            <person name="Lundell T."/>
            <person name="Morin E."/>
            <person name="Murat C."/>
            <person name="Sun H."/>
            <person name="Tunlid A."/>
            <person name="Henrissat B."/>
            <person name="Grigoriev I.V."/>
            <person name="Hibbett D.S."/>
            <person name="Martin F."/>
            <person name="Nordberg H.P."/>
            <person name="Cantor M.N."/>
            <person name="Hua S.X."/>
        </authorList>
    </citation>
    <scope>NUCLEOTIDE SEQUENCE [LARGE SCALE GENOMIC DNA]</scope>
    <source>
        <strain evidence="5 6">Foug A</strain>
    </source>
</reference>
<accession>A0A0C2ZA58</accession>
<dbReference type="OrthoDB" id="432381at2759"/>
<evidence type="ECO:0000256" key="1">
    <source>
        <dbReference type="ARBA" id="ARBA00009176"/>
    </source>
</evidence>
<keyword evidence="6" id="KW-1185">Reference proteome</keyword>
<evidence type="ECO:0000256" key="3">
    <source>
        <dbReference type="ARBA" id="ARBA00023295"/>
    </source>
</evidence>
<name>A0A0C2ZA58_9AGAM</name>
<dbReference type="InterPro" id="IPR036452">
    <property type="entry name" value="Ribo_hydro-like"/>
</dbReference>
<protein>
    <recommendedName>
        <fullName evidence="4">Inosine/uridine-preferring nucleoside hydrolase domain-containing protein</fullName>
    </recommendedName>
</protein>
<organism evidence="5 6">
    <name type="scientific">Scleroderma citrinum Foug A</name>
    <dbReference type="NCBI Taxonomy" id="1036808"/>
    <lineage>
        <taxon>Eukaryota</taxon>
        <taxon>Fungi</taxon>
        <taxon>Dikarya</taxon>
        <taxon>Basidiomycota</taxon>
        <taxon>Agaricomycotina</taxon>
        <taxon>Agaricomycetes</taxon>
        <taxon>Agaricomycetidae</taxon>
        <taxon>Boletales</taxon>
        <taxon>Sclerodermatineae</taxon>
        <taxon>Sclerodermataceae</taxon>
        <taxon>Scleroderma</taxon>
    </lineage>
</organism>
<evidence type="ECO:0000259" key="4">
    <source>
        <dbReference type="Pfam" id="PF01156"/>
    </source>
</evidence>
<dbReference type="HOGENOM" id="CLU_036838_2_0_1"/>
<dbReference type="FunCoup" id="A0A0C2ZA58">
    <property type="interactions" value="274"/>
</dbReference>
<dbReference type="GO" id="GO:0008477">
    <property type="term" value="F:purine nucleosidase activity"/>
    <property type="evidence" value="ECO:0007669"/>
    <property type="project" value="TreeGrafter"/>
</dbReference>
<dbReference type="InterPro" id="IPR015910">
    <property type="entry name" value="I/U_nuclsd_hydro_CS"/>
</dbReference>
<dbReference type="InterPro" id="IPR023186">
    <property type="entry name" value="IUNH"/>
</dbReference>
<evidence type="ECO:0000313" key="5">
    <source>
        <dbReference type="EMBL" id="KIM58758.1"/>
    </source>
</evidence>
<dbReference type="CDD" id="cd02651">
    <property type="entry name" value="nuc_hydro_IU_UC_XIUA"/>
    <property type="match status" value="1"/>
</dbReference>
<dbReference type="STRING" id="1036808.A0A0C2ZA58"/>
<dbReference type="GO" id="GO:0045437">
    <property type="term" value="F:uridine nucleosidase activity"/>
    <property type="evidence" value="ECO:0007669"/>
    <property type="project" value="UniProtKB-ARBA"/>
</dbReference>
<evidence type="ECO:0000256" key="2">
    <source>
        <dbReference type="ARBA" id="ARBA00022801"/>
    </source>
</evidence>
<feature type="domain" description="Inosine/uridine-preferring nucleoside hydrolase" evidence="4">
    <location>
        <begin position="4"/>
        <end position="336"/>
    </location>
</feature>
<dbReference type="GO" id="GO:0006152">
    <property type="term" value="P:purine nucleoside catabolic process"/>
    <property type="evidence" value="ECO:0007669"/>
    <property type="project" value="TreeGrafter"/>
</dbReference>
<dbReference type="EMBL" id="KN822081">
    <property type="protein sequence ID" value="KIM58758.1"/>
    <property type="molecule type" value="Genomic_DNA"/>
</dbReference>
<dbReference type="AlphaFoldDB" id="A0A0C2ZA58"/>
<dbReference type="InterPro" id="IPR001910">
    <property type="entry name" value="Inosine/uridine_hydrolase_dom"/>
</dbReference>
<dbReference type="PANTHER" id="PTHR12304">
    <property type="entry name" value="INOSINE-URIDINE PREFERRING NUCLEOSIDE HYDROLASE"/>
    <property type="match status" value="1"/>
</dbReference>